<evidence type="ECO:0000313" key="2">
    <source>
        <dbReference type="EMBL" id="RPA85868.1"/>
    </source>
</evidence>
<evidence type="ECO:0000259" key="1">
    <source>
        <dbReference type="PROSITE" id="PS50181"/>
    </source>
</evidence>
<gene>
    <name evidence="2" type="ORF">BJ508DRAFT_411839</name>
</gene>
<feature type="domain" description="F-box" evidence="1">
    <location>
        <begin position="41"/>
        <end position="87"/>
    </location>
</feature>
<dbReference type="EMBL" id="ML119652">
    <property type="protein sequence ID" value="RPA85868.1"/>
    <property type="molecule type" value="Genomic_DNA"/>
</dbReference>
<dbReference type="Proteomes" id="UP000275078">
    <property type="component" value="Unassembled WGS sequence"/>
</dbReference>
<keyword evidence="3" id="KW-1185">Reference proteome</keyword>
<reference evidence="2 3" key="1">
    <citation type="journal article" date="2018" name="Nat. Ecol. Evol.">
        <title>Pezizomycetes genomes reveal the molecular basis of ectomycorrhizal truffle lifestyle.</title>
        <authorList>
            <person name="Murat C."/>
            <person name="Payen T."/>
            <person name="Noel B."/>
            <person name="Kuo A."/>
            <person name="Morin E."/>
            <person name="Chen J."/>
            <person name="Kohler A."/>
            <person name="Krizsan K."/>
            <person name="Balestrini R."/>
            <person name="Da Silva C."/>
            <person name="Montanini B."/>
            <person name="Hainaut M."/>
            <person name="Levati E."/>
            <person name="Barry K.W."/>
            <person name="Belfiori B."/>
            <person name="Cichocki N."/>
            <person name="Clum A."/>
            <person name="Dockter R.B."/>
            <person name="Fauchery L."/>
            <person name="Guy J."/>
            <person name="Iotti M."/>
            <person name="Le Tacon F."/>
            <person name="Lindquist E.A."/>
            <person name="Lipzen A."/>
            <person name="Malagnac F."/>
            <person name="Mello A."/>
            <person name="Molinier V."/>
            <person name="Miyauchi S."/>
            <person name="Poulain J."/>
            <person name="Riccioni C."/>
            <person name="Rubini A."/>
            <person name="Sitrit Y."/>
            <person name="Splivallo R."/>
            <person name="Traeger S."/>
            <person name="Wang M."/>
            <person name="Zifcakova L."/>
            <person name="Wipf D."/>
            <person name="Zambonelli A."/>
            <person name="Paolocci F."/>
            <person name="Nowrousian M."/>
            <person name="Ottonello S."/>
            <person name="Baldrian P."/>
            <person name="Spatafora J.W."/>
            <person name="Henrissat B."/>
            <person name="Nagy L.G."/>
            <person name="Aury J.M."/>
            <person name="Wincker P."/>
            <person name="Grigoriev I.V."/>
            <person name="Bonfante P."/>
            <person name="Martin F.M."/>
        </authorList>
    </citation>
    <scope>NUCLEOTIDE SEQUENCE [LARGE SCALE GENOMIC DNA]</scope>
    <source>
        <strain evidence="2 3">RN42</strain>
    </source>
</reference>
<name>A0A3N4IMD1_ASCIM</name>
<proteinExistence type="predicted"/>
<dbReference type="AlphaFoldDB" id="A0A3N4IMD1"/>
<organism evidence="2 3">
    <name type="scientific">Ascobolus immersus RN42</name>
    <dbReference type="NCBI Taxonomy" id="1160509"/>
    <lineage>
        <taxon>Eukaryota</taxon>
        <taxon>Fungi</taxon>
        <taxon>Dikarya</taxon>
        <taxon>Ascomycota</taxon>
        <taxon>Pezizomycotina</taxon>
        <taxon>Pezizomycetes</taxon>
        <taxon>Pezizales</taxon>
        <taxon>Ascobolaceae</taxon>
        <taxon>Ascobolus</taxon>
    </lineage>
</organism>
<evidence type="ECO:0000313" key="3">
    <source>
        <dbReference type="Proteomes" id="UP000275078"/>
    </source>
</evidence>
<dbReference type="InterPro" id="IPR001810">
    <property type="entry name" value="F-box_dom"/>
</dbReference>
<dbReference type="PROSITE" id="PS50181">
    <property type="entry name" value="FBOX"/>
    <property type="match status" value="1"/>
</dbReference>
<protein>
    <recommendedName>
        <fullName evidence="1">F-box domain-containing protein</fullName>
    </recommendedName>
</protein>
<accession>A0A3N4IMD1</accession>
<sequence>MSSPRKQRALKLWLHERNKYGIGANPRRDSNGVTDQSMTVLSKFEKLPLELLDPILSLSDTSDLSRLSRANKFFAENVKRHLYTRDISLGSTQQLLCYLRTVLNRPILAESVHTLKICGWTGQGLIDRDFKSILTPEEATFVEKTANSLHLPSLERARNNRRYDGLVATLLCLVRSSLQHLDLEIQDDISEDTIKAIELLSGPTAYHARRQEIINTFRPDQNSKCISQLLRLTSPGELFPQLKHAHIRLGVACQWEPWNEKALIQSFDPLNIYPFFAIPTLEELEVTNLGLPTYHAHAVPNTGRMLDWGIPATAITYTPRRRLPIPDTFEQKLSSITTLRFHQSLLQLPLLQTFLQVCPSLKNLQVDYHIWVGYEEDRDPETPFLHDYNSHFSGLEFWTLLLPFARQLEELSLTVSYFGFELPRDEYTDLDLNTARFLQPIESLHSFSALRSLTISWIVLMGIPDDDPEIDGEQMTFDEPQSYWLNHIDAARCAVRERVPESLVELVIWDDCCGPVFFDDLWCLPEPFINDDGEVNMEDLERYVRSERMWRKLEEYVMGMTPGRSKLKKLEVVTVNKYEEEHKQLLPDPEGVESFEKLCGSVGIEFIHRLEVRNKYEGKLW</sequence>